<evidence type="ECO:0000313" key="8">
    <source>
        <dbReference type="EMBL" id="KAK1751409.1"/>
    </source>
</evidence>
<feature type="transmembrane region" description="Helical" evidence="7">
    <location>
        <begin position="156"/>
        <end position="178"/>
    </location>
</feature>
<comment type="caution">
    <text evidence="8">The sequence shown here is derived from an EMBL/GenBank/DDBJ whole genome shotgun (WGS) entry which is preliminary data.</text>
</comment>
<evidence type="ECO:0000256" key="2">
    <source>
        <dbReference type="ARBA" id="ARBA00022692"/>
    </source>
</evidence>
<comment type="subcellular location">
    <subcellularLocation>
        <location evidence="1">Membrane</location>
        <topology evidence="1">Multi-pass membrane protein</topology>
    </subcellularLocation>
</comment>
<keyword evidence="2 5" id="KW-0812">Transmembrane</keyword>
<proteinExistence type="inferred from homology"/>
<sequence length="325" mass="34475">MSSVKVRDFASEAPPQPRPGPTSNTPAAGAQERRQTAVASFEGTFAPGARPPFEPHRAVPWYRDRAYYLDGWTNPVIWKSAICELVGTAALVFVGGQVSATIVSYGTPQIGAYIGISNIVIIAVFIYAVSPASGGHLNPMISFTTMLTGMCPCPRAVLYMCGQLLGGALGGAFLSGVWGRELSTRLQGGGCFYDSAEISVGRVFLNEIAMSFVLLLLAFGVGLDPRQALLFGPKLGPLLVGVSLGLTSFAGSGMIPGYPGAQMNPARCFACGVARRDLGGQWIWWFGPAIAGMMLAVFYNTLPPHHAEDKEEKRARVRSGPEISA</sequence>
<feature type="transmembrane region" description="Helical" evidence="7">
    <location>
        <begin position="203"/>
        <end position="223"/>
    </location>
</feature>
<organism evidence="8 9">
    <name type="scientific">Echria macrotheca</name>
    <dbReference type="NCBI Taxonomy" id="438768"/>
    <lineage>
        <taxon>Eukaryota</taxon>
        <taxon>Fungi</taxon>
        <taxon>Dikarya</taxon>
        <taxon>Ascomycota</taxon>
        <taxon>Pezizomycotina</taxon>
        <taxon>Sordariomycetes</taxon>
        <taxon>Sordariomycetidae</taxon>
        <taxon>Sordariales</taxon>
        <taxon>Schizotheciaceae</taxon>
        <taxon>Echria</taxon>
    </lineage>
</organism>
<evidence type="ECO:0000256" key="7">
    <source>
        <dbReference type="SAM" id="Phobius"/>
    </source>
</evidence>
<feature type="transmembrane region" description="Helical" evidence="7">
    <location>
        <begin position="282"/>
        <end position="302"/>
    </location>
</feature>
<dbReference type="Proteomes" id="UP001239445">
    <property type="component" value="Unassembled WGS sequence"/>
</dbReference>
<reference evidence="8" key="1">
    <citation type="submission" date="2023-06" db="EMBL/GenBank/DDBJ databases">
        <title>Genome-scale phylogeny and comparative genomics of the fungal order Sordariales.</title>
        <authorList>
            <consortium name="Lawrence Berkeley National Laboratory"/>
            <person name="Hensen N."/>
            <person name="Bonometti L."/>
            <person name="Westerberg I."/>
            <person name="Brannstrom I.O."/>
            <person name="Guillou S."/>
            <person name="Cros-Aarteil S."/>
            <person name="Calhoun S."/>
            <person name="Haridas S."/>
            <person name="Kuo A."/>
            <person name="Mondo S."/>
            <person name="Pangilinan J."/>
            <person name="Riley R."/>
            <person name="Labutti K."/>
            <person name="Andreopoulos B."/>
            <person name="Lipzen A."/>
            <person name="Chen C."/>
            <person name="Yanf M."/>
            <person name="Daum C."/>
            <person name="Ng V."/>
            <person name="Clum A."/>
            <person name="Steindorff A."/>
            <person name="Ohm R."/>
            <person name="Martin F."/>
            <person name="Silar P."/>
            <person name="Natvig D."/>
            <person name="Lalanne C."/>
            <person name="Gautier V."/>
            <person name="Ament-Velasquez S.L."/>
            <person name="Kruys A."/>
            <person name="Hutchinson M.I."/>
            <person name="Powell A.J."/>
            <person name="Barry K."/>
            <person name="Miller A.N."/>
            <person name="Grigoriev I.V."/>
            <person name="Debuchy R."/>
            <person name="Gladieux P."/>
            <person name="Thoren M.H."/>
            <person name="Johannesson H."/>
        </authorList>
    </citation>
    <scope>NUCLEOTIDE SEQUENCE</scope>
    <source>
        <strain evidence="8">PSN4</strain>
    </source>
</reference>
<dbReference type="PANTHER" id="PTHR47002:SF2">
    <property type="entry name" value="AQUAPORIN AQPAE.A-LIKE"/>
    <property type="match status" value="1"/>
</dbReference>
<evidence type="ECO:0000256" key="6">
    <source>
        <dbReference type="SAM" id="MobiDB-lite"/>
    </source>
</evidence>
<keyword evidence="9" id="KW-1185">Reference proteome</keyword>
<dbReference type="SUPFAM" id="SSF81338">
    <property type="entry name" value="Aquaporin-like"/>
    <property type="match status" value="1"/>
</dbReference>
<dbReference type="GO" id="GO:0015267">
    <property type="term" value="F:channel activity"/>
    <property type="evidence" value="ECO:0007669"/>
    <property type="project" value="InterPro"/>
</dbReference>
<keyword evidence="4 7" id="KW-0472">Membrane</keyword>
<dbReference type="PRINTS" id="PR00783">
    <property type="entry name" value="MINTRINSICP"/>
</dbReference>
<evidence type="ECO:0000256" key="4">
    <source>
        <dbReference type="ARBA" id="ARBA00023136"/>
    </source>
</evidence>
<feature type="region of interest" description="Disordered" evidence="6">
    <location>
        <begin position="1"/>
        <end position="33"/>
    </location>
</feature>
<evidence type="ECO:0000256" key="5">
    <source>
        <dbReference type="RuleBase" id="RU000477"/>
    </source>
</evidence>
<dbReference type="Pfam" id="PF00230">
    <property type="entry name" value="MIP"/>
    <property type="match status" value="1"/>
</dbReference>
<evidence type="ECO:0000256" key="3">
    <source>
        <dbReference type="ARBA" id="ARBA00022989"/>
    </source>
</evidence>
<keyword evidence="3 7" id="KW-1133">Transmembrane helix</keyword>
<dbReference type="InterPro" id="IPR000425">
    <property type="entry name" value="MIP"/>
</dbReference>
<comment type="similarity">
    <text evidence="5">Belongs to the MIP/aquaporin (TC 1.A.8) family.</text>
</comment>
<feature type="transmembrane region" description="Helical" evidence="7">
    <location>
        <begin position="235"/>
        <end position="255"/>
    </location>
</feature>
<protein>
    <submittedName>
        <fullName evidence="8">Aquaporin-like protein</fullName>
    </submittedName>
</protein>
<dbReference type="GO" id="GO:0016020">
    <property type="term" value="C:membrane"/>
    <property type="evidence" value="ECO:0007669"/>
    <property type="project" value="UniProtKB-SubCell"/>
</dbReference>
<gene>
    <name evidence="8" type="ORF">QBC47DRAFT_417323</name>
</gene>
<dbReference type="Gene3D" id="1.20.1080.10">
    <property type="entry name" value="Glycerol uptake facilitator protein"/>
    <property type="match status" value="1"/>
</dbReference>
<dbReference type="EMBL" id="MU839842">
    <property type="protein sequence ID" value="KAK1751409.1"/>
    <property type="molecule type" value="Genomic_DNA"/>
</dbReference>
<feature type="compositionally biased region" description="Basic and acidic residues" evidence="6">
    <location>
        <begin position="1"/>
        <end position="10"/>
    </location>
</feature>
<evidence type="ECO:0000313" key="9">
    <source>
        <dbReference type="Proteomes" id="UP001239445"/>
    </source>
</evidence>
<name>A0AAJ0F7R5_9PEZI</name>
<evidence type="ECO:0000256" key="1">
    <source>
        <dbReference type="ARBA" id="ARBA00004141"/>
    </source>
</evidence>
<dbReference type="PANTHER" id="PTHR47002">
    <property type="entry name" value="AQUAPORIN-LIKE"/>
    <property type="match status" value="1"/>
</dbReference>
<dbReference type="InterPro" id="IPR023271">
    <property type="entry name" value="Aquaporin-like"/>
</dbReference>
<keyword evidence="5" id="KW-0813">Transport</keyword>
<accession>A0AAJ0F7R5</accession>
<dbReference type="AlphaFoldDB" id="A0AAJ0F7R5"/>
<feature type="transmembrane region" description="Helical" evidence="7">
    <location>
        <begin position="110"/>
        <end position="130"/>
    </location>
</feature>